<feature type="compositionally biased region" description="Basic and acidic residues" evidence="1">
    <location>
        <begin position="13"/>
        <end position="22"/>
    </location>
</feature>
<gene>
    <name evidence="2" type="ORF">Psuf_066390</name>
</gene>
<dbReference type="EMBL" id="AP022871">
    <property type="protein sequence ID" value="BCB89326.1"/>
    <property type="molecule type" value="Genomic_DNA"/>
</dbReference>
<evidence type="ECO:0000313" key="2">
    <source>
        <dbReference type="EMBL" id="BCB89326.1"/>
    </source>
</evidence>
<keyword evidence="3" id="KW-1185">Reference proteome</keyword>
<proteinExistence type="predicted"/>
<organism evidence="2 3">
    <name type="scientific">Phytohabitans suffuscus</name>
    <dbReference type="NCBI Taxonomy" id="624315"/>
    <lineage>
        <taxon>Bacteria</taxon>
        <taxon>Bacillati</taxon>
        <taxon>Actinomycetota</taxon>
        <taxon>Actinomycetes</taxon>
        <taxon>Micromonosporales</taxon>
        <taxon>Micromonosporaceae</taxon>
    </lineage>
</organism>
<reference evidence="2 3" key="2">
    <citation type="submission" date="2020-03" db="EMBL/GenBank/DDBJ databases">
        <authorList>
            <person name="Ichikawa N."/>
            <person name="Kimura A."/>
            <person name="Kitahashi Y."/>
            <person name="Uohara A."/>
        </authorList>
    </citation>
    <scope>NUCLEOTIDE SEQUENCE [LARGE SCALE GENOMIC DNA]</scope>
    <source>
        <strain evidence="2 3">NBRC 105367</strain>
    </source>
</reference>
<accession>A0A6F8YTE9</accession>
<dbReference type="AlphaFoldDB" id="A0A6F8YTE9"/>
<protein>
    <submittedName>
        <fullName evidence="2">Uncharacterized protein</fullName>
    </submittedName>
</protein>
<dbReference type="Proteomes" id="UP000503011">
    <property type="component" value="Chromosome"/>
</dbReference>
<feature type="region of interest" description="Disordered" evidence="1">
    <location>
        <begin position="47"/>
        <end position="75"/>
    </location>
</feature>
<name>A0A6F8YTE9_9ACTN</name>
<evidence type="ECO:0000313" key="3">
    <source>
        <dbReference type="Proteomes" id="UP000503011"/>
    </source>
</evidence>
<reference evidence="2 3" key="1">
    <citation type="submission" date="2020-03" db="EMBL/GenBank/DDBJ databases">
        <title>Whole genome shotgun sequence of Phytohabitans suffuscus NBRC 105367.</title>
        <authorList>
            <person name="Komaki H."/>
            <person name="Tamura T."/>
        </authorList>
    </citation>
    <scope>NUCLEOTIDE SEQUENCE [LARGE SCALE GENOMIC DNA]</scope>
    <source>
        <strain evidence="2 3">NBRC 105367</strain>
    </source>
</reference>
<dbReference type="KEGG" id="psuu:Psuf_066390"/>
<evidence type="ECO:0000256" key="1">
    <source>
        <dbReference type="SAM" id="MobiDB-lite"/>
    </source>
</evidence>
<feature type="region of interest" description="Disordered" evidence="1">
    <location>
        <begin position="1"/>
        <end position="22"/>
    </location>
</feature>
<sequence>MRRLAGPARRYARRADGHGRGRDFAGALLYGSEQFKVYFEGTHYLDAPTPQSLNHRASTNTTPLNKATDEPAGQR</sequence>
<feature type="compositionally biased region" description="Polar residues" evidence="1">
    <location>
        <begin position="49"/>
        <end position="65"/>
    </location>
</feature>